<evidence type="ECO:0000256" key="1">
    <source>
        <dbReference type="PROSITE-ProRule" id="PRU00339"/>
    </source>
</evidence>
<evidence type="ECO:0000313" key="3">
    <source>
        <dbReference type="Proteomes" id="UP000198405"/>
    </source>
</evidence>
<sequence length="484" mass="55316">MGFSDFFRKKTVEELFREAVKERNYLKIVSYGKELISKGEINTSVINQYVDALIRIGNKEQAVAFLINYAEEKLKNGYYSSAIAFLKKALKYDPYNIKAAKLLSNAYVKKNLYFEAFNVFLGLLKEFLKEGRDASKLKEQIEYFIDKHSHPTFYKLYGEILESYGYLEEAYKNYMMAGSMFASLSKYREAIDCYLRAREIKQSDVVDTKISEIVPKVEDSNFRYKILKGLVLSNQQNVDFIHNAVREFINNGNVDDVDKVILSLKDPKLKWVVSVLRDIEVGEIEEAFETIENILKIDASLAEKLKGKLLAKHPEAMDYEFEKPVSDIPSSEDILSSLFSVVDEGEDEDADEELLRLDETEESKYSVSDSEIAQTSGRLNGSIHKISMAEAMLGLGNYEKAVALAKECLEYPEVRFRAISLIASAYSFMGKHSDALSFLIDSLKNYSLKPEEERNIKETIAKIYEEIGDKPKAAFWYREAGLVS</sequence>
<dbReference type="Gene3D" id="1.25.40.10">
    <property type="entry name" value="Tetratricopeptide repeat domain"/>
    <property type="match status" value="2"/>
</dbReference>
<accession>A0A238ZIS8</accession>
<organism evidence="2 3">
    <name type="scientific">Desulfurobacterium atlanticum</name>
    <dbReference type="NCBI Taxonomy" id="240169"/>
    <lineage>
        <taxon>Bacteria</taxon>
        <taxon>Pseudomonadati</taxon>
        <taxon>Aquificota</taxon>
        <taxon>Aquificia</taxon>
        <taxon>Desulfurobacteriales</taxon>
        <taxon>Desulfurobacteriaceae</taxon>
        <taxon>Desulfurobacterium</taxon>
    </lineage>
</organism>
<protein>
    <submittedName>
        <fullName evidence="2">Tetratricopeptide repeat-containing protein</fullName>
    </submittedName>
</protein>
<dbReference type="SUPFAM" id="SSF48452">
    <property type="entry name" value="TPR-like"/>
    <property type="match status" value="1"/>
</dbReference>
<keyword evidence="1" id="KW-0802">TPR repeat</keyword>
<feature type="repeat" description="TPR" evidence="1">
    <location>
        <begin position="63"/>
        <end position="96"/>
    </location>
</feature>
<dbReference type="InterPro" id="IPR019734">
    <property type="entry name" value="TPR_rpt"/>
</dbReference>
<dbReference type="SMART" id="SM00028">
    <property type="entry name" value="TPR"/>
    <property type="match status" value="4"/>
</dbReference>
<dbReference type="InterPro" id="IPR011990">
    <property type="entry name" value="TPR-like_helical_dom_sf"/>
</dbReference>
<dbReference type="RefSeq" id="WP_089323301.1">
    <property type="nucleotide sequence ID" value="NZ_FZOB01000008.1"/>
</dbReference>
<evidence type="ECO:0000313" key="2">
    <source>
        <dbReference type="EMBL" id="SNR82613.1"/>
    </source>
</evidence>
<feature type="repeat" description="TPR" evidence="1">
    <location>
        <begin position="171"/>
        <end position="204"/>
    </location>
</feature>
<gene>
    <name evidence="2" type="ORF">SAMN06265340_10882</name>
</gene>
<dbReference type="Proteomes" id="UP000198405">
    <property type="component" value="Unassembled WGS sequence"/>
</dbReference>
<dbReference type="PROSITE" id="PS50005">
    <property type="entry name" value="TPR"/>
    <property type="match status" value="2"/>
</dbReference>
<dbReference type="AlphaFoldDB" id="A0A238ZIS8"/>
<dbReference type="EMBL" id="FZOB01000008">
    <property type="protein sequence ID" value="SNR82613.1"/>
    <property type="molecule type" value="Genomic_DNA"/>
</dbReference>
<proteinExistence type="predicted"/>
<name>A0A238ZIS8_9BACT</name>
<reference evidence="3" key="1">
    <citation type="submission" date="2017-06" db="EMBL/GenBank/DDBJ databases">
        <authorList>
            <person name="Varghese N."/>
            <person name="Submissions S."/>
        </authorList>
    </citation>
    <scope>NUCLEOTIDE SEQUENCE [LARGE SCALE GENOMIC DNA]</scope>
    <source>
        <strain evidence="3">DSM 15668</strain>
    </source>
</reference>
<dbReference type="Pfam" id="PF13181">
    <property type="entry name" value="TPR_8"/>
    <property type="match status" value="1"/>
</dbReference>
<keyword evidence="3" id="KW-1185">Reference proteome</keyword>